<keyword evidence="9" id="KW-1185">Reference proteome</keyword>
<dbReference type="EMBL" id="RDQH01000331">
    <property type="protein sequence ID" value="RXH99287.1"/>
    <property type="molecule type" value="Genomic_DNA"/>
</dbReference>
<evidence type="ECO:0000256" key="4">
    <source>
        <dbReference type="ARBA" id="ARBA00022692"/>
    </source>
</evidence>
<proteinExistence type="inferred from homology"/>
<feature type="transmembrane region" description="Helical" evidence="7">
    <location>
        <begin position="15"/>
        <end position="34"/>
    </location>
</feature>
<dbReference type="Proteomes" id="UP000290289">
    <property type="component" value="Chromosome 5"/>
</dbReference>
<dbReference type="GO" id="GO:0005886">
    <property type="term" value="C:plasma membrane"/>
    <property type="evidence" value="ECO:0007669"/>
    <property type="project" value="TreeGrafter"/>
</dbReference>
<accession>A0A498JWF2</accession>
<dbReference type="InterPro" id="IPR002259">
    <property type="entry name" value="Eqnu_transpt"/>
</dbReference>
<dbReference type="AlphaFoldDB" id="A0A498JWF2"/>
<feature type="transmembrane region" description="Helical" evidence="7">
    <location>
        <begin position="162"/>
        <end position="186"/>
    </location>
</feature>
<comment type="similarity">
    <text evidence="2">Belongs to the SLC29A/ENT transporter (TC 2.A.57) family.</text>
</comment>
<keyword evidence="4 7" id="KW-0812">Transmembrane</keyword>
<feature type="transmembrane region" description="Helical" evidence="7">
    <location>
        <begin position="75"/>
        <end position="94"/>
    </location>
</feature>
<evidence type="ECO:0000256" key="1">
    <source>
        <dbReference type="ARBA" id="ARBA00004141"/>
    </source>
</evidence>
<name>A0A498JWF2_MALDO</name>
<evidence type="ECO:0000313" key="9">
    <source>
        <dbReference type="Proteomes" id="UP000290289"/>
    </source>
</evidence>
<evidence type="ECO:0000313" key="8">
    <source>
        <dbReference type="EMBL" id="RXH99287.1"/>
    </source>
</evidence>
<evidence type="ECO:0000256" key="7">
    <source>
        <dbReference type="SAM" id="Phobius"/>
    </source>
</evidence>
<keyword evidence="6 7" id="KW-0472">Membrane</keyword>
<evidence type="ECO:0000256" key="5">
    <source>
        <dbReference type="ARBA" id="ARBA00022989"/>
    </source>
</evidence>
<dbReference type="PANTHER" id="PTHR10332:SF38">
    <property type="entry name" value="EQUILIBRATIVE NUCLEOTIDE TRANSPORTER 3-RELATED"/>
    <property type="match status" value="1"/>
</dbReference>
<dbReference type="GO" id="GO:0005337">
    <property type="term" value="F:nucleoside transmembrane transporter activity"/>
    <property type="evidence" value="ECO:0007669"/>
    <property type="project" value="InterPro"/>
</dbReference>
<keyword evidence="3" id="KW-0813">Transport</keyword>
<feature type="transmembrane region" description="Helical" evidence="7">
    <location>
        <begin position="198"/>
        <end position="222"/>
    </location>
</feature>
<evidence type="ECO:0000256" key="2">
    <source>
        <dbReference type="ARBA" id="ARBA00007965"/>
    </source>
</evidence>
<evidence type="ECO:0008006" key="10">
    <source>
        <dbReference type="Google" id="ProtNLM"/>
    </source>
</evidence>
<feature type="transmembrane region" description="Helical" evidence="7">
    <location>
        <begin position="138"/>
        <end position="156"/>
    </location>
</feature>
<feature type="transmembrane region" description="Helical" evidence="7">
    <location>
        <begin position="106"/>
        <end position="126"/>
    </location>
</feature>
<reference evidence="8 9" key="1">
    <citation type="submission" date="2018-10" db="EMBL/GenBank/DDBJ databases">
        <title>A high-quality apple genome assembly.</title>
        <authorList>
            <person name="Hu J."/>
        </authorList>
    </citation>
    <scope>NUCLEOTIDE SEQUENCE [LARGE SCALE GENOMIC DNA]</scope>
    <source>
        <strain evidence="9">cv. HFTH1</strain>
        <tissue evidence="8">Young leaf</tissue>
    </source>
</reference>
<evidence type="ECO:0000256" key="3">
    <source>
        <dbReference type="ARBA" id="ARBA00022448"/>
    </source>
</evidence>
<sequence length="228" mass="25559">MTEENGTRAPIKLEGQYKAIAVCWFLGLGSLVAWNSMLTISDYYYNLFPVSVSNDAKVVPTRLSTMQIFKQNIDFCLDLFLIYVLTLSIFPGFIFENTGKHQLGSWYPLVLIAMYNVLDLISRYIPLIKCLKIESRKGLLIAILSRFLFVPAYYFTGKYADQGWMILLTSILGLTNGYLTVCVMTVAPKGYNGPEQNALGNILVLCLLGGIFAGVCLDWLWLIGKGTF</sequence>
<keyword evidence="5 7" id="KW-1133">Transmembrane helix</keyword>
<comment type="subcellular location">
    <subcellularLocation>
        <location evidence="1">Membrane</location>
        <topology evidence="1">Multi-pass membrane protein</topology>
    </subcellularLocation>
</comment>
<dbReference type="Pfam" id="PF01733">
    <property type="entry name" value="Nucleoside_tran"/>
    <property type="match status" value="1"/>
</dbReference>
<protein>
    <recommendedName>
        <fullName evidence="10">Equilibrative nucleotide transporter 3-like</fullName>
    </recommendedName>
</protein>
<gene>
    <name evidence="8" type="ORF">DVH24_011612</name>
</gene>
<dbReference type="PANTHER" id="PTHR10332">
    <property type="entry name" value="EQUILIBRATIVE NUCLEOSIDE TRANSPORTER"/>
    <property type="match status" value="1"/>
</dbReference>
<evidence type="ECO:0000256" key="6">
    <source>
        <dbReference type="ARBA" id="ARBA00023136"/>
    </source>
</evidence>
<comment type="caution">
    <text evidence="8">The sequence shown here is derived from an EMBL/GenBank/DDBJ whole genome shotgun (WGS) entry which is preliminary data.</text>
</comment>
<organism evidence="8 9">
    <name type="scientific">Malus domestica</name>
    <name type="common">Apple</name>
    <name type="synonym">Pyrus malus</name>
    <dbReference type="NCBI Taxonomy" id="3750"/>
    <lineage>
        <taxon>Eukaryota</taxon>
        <taxon>Viridiplantae</taxon>
        <taxon>Streptophyta</taxon>
        <taxon>Embryophyta</taxon>
        <taxon>Tracheophyta</taxon>
        <taxon>Spermatophyta</taxon>
        <taxon>Magnoliopsida</taxon>
        <taxon>eudicotyledons</taxon>
        <taxon>Gunneridae</taxon>
        <taxon>Pentapetalae</taxon>
        <taxon>rosids</taxon>
        <taxon>fabids</taxon>
        <taxon>Rosales</taxon>
        <taxon>Rosaceae</taxon>
        <taxon>Amygdaloideae</taxon>
        <taxon>Maleae</taxon>
        <taxon>Malus</taxon>
    </lineage>
</organism>